<comment type="caution">
    <text evidence="1">The sequence shown here is derived from an EMBL/GenBank/DDBJ whole genome shotgun (WGS) entry which is preliminary data.</text>
</comment>
<dbReference type="AlphaFoldDB" id="S0FA67"/>
<evidence type="ECO:0000313" key="2">
    <source>
        <dbReference type="Proteomes" id="UP000014073"/>
    </source>
</evidence>
<keyword evidence="2" id="KW-1185">Reference proteome</keyword>
<evidence type="ECO:0000313" key="1">
    <source>
        <dbReference type="EMBL" id="EEF77328.1"/>
    </source>
</evidence>
<organism evidence="1 2">
    <name type="scientific">Phocaeicola coprophilus DSM 18228 = JCM 13818</name>
    <dbReference type="NCBI Taxonomy" id="547042"/>
    <lineage>
        <taxon>Bacteria</taxon>
        <taxon>Pseudomonadati</taxon>
        <taxon>Bacteroidota</taxon>
        <taxon>Bacteroidia</taxon>
        <taxon>Bacteroidales</taxon>
        <taxon>Bacteroidaceae</taxon>
        <taxon>Phocaeicola</taxon>
    </lineage>
</organism>
<protein>
    <submittedName>
        <fullName evidence="1">Uncharacterized protein</fullName>
    </submittedName>
</protein>
<name>S0FA67_9BACT</name>
<dbReference type="HOGENOM" id="CLU_3212284_0_0_10"/>
<proteinExistence type="predicted"/>
<sequence length="44" mass="5184">MGKFTGIRFVDSIPCMQESENPYPQDIQRNSTKRQMFHGLILRI</sequence>
<dbReference type="STRING" id="547042.BACCOPRO_02847"/>
<dbReference type="EMBL" id="ACBW01000181">
    <property type="protein sequence ID" value="EEF77328.1"/>
    <property type="molecule type" value="Genomic_DNA"/>
</dbReference>
<reference evidence="1 2" key="1">
    <citation type="submission" date="2008-12" db="EMBL/GenBank/DDBJ databases">
        <authorList>
            <person name="Fulton L."/>
            <person name="Clifton S."/>
            <person name="Fulton B."/>
            <person name="Xu J."/>
            <person name="Minx P."/>
            <person name="Pepin K.H."/>
            <person name="Johnson M."/>
            <person name="Bhonagiri V."/>
            <person name="Nash W.E."/>
            <person name="Mardis E.R."/>
            <person name="Wilson R.K."/>
        </authorList>
    </citation>
    <scope>NUCLEOTIDE SEQUENCE [LARGE SCALE GENOMIC DNA]</scope>
    <source>
        <strain evidence="1 2">DSM 18228</strain>
    </source>
</reference>
<accession>S0FA67</accession>
<dbReference type="Proteomes" id="UP000014073">
    <property type="component" value="Unassembled WGS sequence"/>
</dbReference>
<gene>
    <name evidence="1" type="ORF">BACCOPRO_02847</name>
</gene>